<dbReference type="EMBL" id="AWWV01011632">
    <property type="protein sequence ID" value="OMO71399.1"/>
    <property type="molecule type" value="Genomic_DNA"/>
</dbReference>
<dbReference type="AlphaFoldDB" id="A0A1R3I5Q5"/>
<sequence length="29" mass="3290">MGLCGSVLGGQSSINTDWANRFYQMDHWD</sequence>
<evidence type="ECO:0000313" key="1">
    <source>
        <dbReference type="EMBL" id="OMO71399.1"/>
    </source>
</evidence>
<dbReference type="Gramene" id="OMO77900">
    <property type="protein sequence ID" value="OMO77900"/>
    <property type="gene ID" value="CCACVL1_14747"/>
</dbReference>
<dbReference type="Proteomes" id="UP000188268">
    <property type="component" value="Unassembled WGS sequence"/>
</dbReference>
<gene>
    <name evidence="2" type="ORF">CCACVL1_14747</name>
    <name evidence="1" type="ORF">CCACVL1_18236</name>
</gene>
<evidence type="ECO:0000313" key="3">
    <source>
        <dbReference type="Proteomes" id="UP000188268"/>
    </source>
</evidence>
<proteinExistence type="predicted"/>
<accession>A0A1R3I5Q5</accession>
<name>A0A1R3I5Q5_COCAP</name>
<reference evidence="2 3" key="1">
    <citation type="submission" date="2013-09" db="EMBL/GenBank/DDBJ databases">
        <title>Corchorus capsularis genome sequencing.</title>
        <authorList>
            <person name="Alam M."/>
            <person name="Haque M.S."/>
            <person name="Islam M.S."/>
            <person name="Emdad E.M."/>
            <person name="Islam M.M."/>
            <person name="Ahmed B."/>
            <person name="Halim A."/>
            <person name="Hossen Q.M.M."/>
            <person name="Hossain M.Z."/>
            <person name="Ahmed R."/>
            <person name="Khan M.M."/>
            <person name="Islam R."/>
            <person name="Rashid M.M."/>
            <person name="Khan S.A."/>
            <person name="Rahman M.S."/>
            <person name="Alam M."/>
        </authorList>
    </citation>
    <scope>NUCLEOTIDE SEQUENCE [LARGE SCALE GENOMIC DNA]</scope>
    <source>
        <strain evidence="3">cv. CVL-1</strain>
        <tissue evidence="2">Whole seedling</tissue>
    </source>
</reference>
<dbReference type="EMBL" id="AWWV01010659">
    <property type="protein sequence ID" value="OMO77900.1"/>
    <property type="molecule type" value="Genomic_DNA"/>
</dbReference>
<evidence type="ECO:0000313" key="2">
    <source>
        <dbReference type="EMBL" id="OMO77900.1"/>
    </source>
</evidence>
<protein>
    <submittedName>
        <fullName evidence="2">Uncharacterized protein</fullName>
    </submittedName>
</protein>
<organism evidence="2 3">
    <name type="scientific">Corchorus capsularis</name>
    <name type="common">Jute</name>
    <dbReference type="NCBI Taxonomy" id="210143"/>
    <lineage>
        <taxon>Eukaryota</taxon>
        <taxon>Viridiplantae</taxon>
        <taxon>Streptophyta</taxon>
        <taxon>Embryophyta</taxon>
        <taxon>Tracheophyta</taxon>
        <taxon>Spermatophyta</taxon>
        <taxon>Magnoliopsida</taxon>
        <taxon>eudicotyledons</taxon>
        <taxon>Gunneridae</taxon>
        <taxon>Pentapetalae</taxon>
        <taxon>rosids</taxon>
        <taxon>malvids</taxon>
        <taxon>Malvales</taxon>
        <taxon>Malvaceae</taxon>
        <taxon>Grewioideae</taxon>
        <taxon>Apeibeae</taxon>
        <taxon>Corchorus</taxon>
    </lineage>
</organism>
<keyword evidence="3" id="KW-1185">Reference proteome</keyword>
<comment type="caution">
    <text evidence="2">The sequence shown here is derived from an EMBL/GenBank/DDBJ whole genome shotgun (WGS) entry which is preliminary data.</text>
</comment>
<dbReference type="Gramene" id="OMO71399">
    <property type="protein sequence ID" value="OMO71399"/>
    <property type="gene ID" value="CCACVL1_18236"/>
</dbReference>